<dbReference type="SUPFAM" id="SSF101790">
    <property type="entry name" value="Aminomethyltransferase beta-barrel domain"/>
    <property type="match status" value="1"/>
</dbReference>
<dbReference type="GO" id="GO:0046653">
    <property type="term" value="P:tetrahydrofolate metabolic process"/>
    <property type="evidence" value="ECO:0007669"/>
    <property type="project" value="InterPro"/>
</dbReference>
<dbReference type="Pfam" id="PF01571">
    <property type="entry name" value="GCV_T"/>
    <property type="match status" value="1"/>
</dbReference>
<dbReference type="PANTHER" id="PTHR43757">
    <property type="entry name" value="AMINOMETHYLTRANSFERASE"/>
    <property type="match status" value="1"/>
</dbReference>
<dbReference type="PIRSF" id="PIRSF037980">
    <property type="entry name" value="SoxA"/>
    <property type="match status" value="1"/>
</dbReference>
<evidence type="ECO:0000313" key="7">
    <source>
        <dbReference type="EMBL" id="GLI23997.1"/>
    </source>
</evidence>
<reference evidence="8 10" key="2">
    <citation type="submission" date="2023-07" db="EMBL/GenBank/DDBJ databases">
        <title>Genomic Encyclopedia of Type Strains, Phase IV (KMG-IV): sequencing the most valuable type-strain genomes for metagenomic binning, comparative biology and taxonomic classification.</title>
        <authorList>
            <person name="Goeker M."/>
        </authorList>
    </citation>
    <scope>NUCLEOTIDE SEQUENCE [LARGE SCALE GENOMIC DNA]</scope>
    <source>
        <strain evidence="8 10">DSM 338</strain>
    </source>
</reference>
<dbReference type="Gene3D" id="3.50.50.60">
    <property type="entry name" value="FAD/NAD(P)-binding domain"/>
    <property type="match status" value="1"/>
</dbReference>
<name>A0A9W6CPY0_XANFL</name>
<dbReference type="Proteomes" id="UP001245370">
    <property type="component" value="Unassembled WGS sequence"/>
</dbReference>
<dbReference type="PRINTS" id="PR00368">
    <property type="entry name" value="FADPNR"/>
</dbReference>
<evidence type="ECO:0000313" key="9">
    <source>
        <dbReference type="Proteomes" id="UP001144397"/>
    </source>
</evidence>
<keyword evidence="2 8" id="KW-0560">Oxidoreductase</keyword>
<dbReference type="Proteomes" id="UP001144397">
    <property type="component" value="Unassembled WGS sequence"/>
</dbReference>
<proteinExistence type="inferred from homology"/>
<dbReference type="InterPro" id="IPR042204">
    <property type="entry name" value="2Fe-2S-bd_N"/>
</dbReference>
<dbReference type="SUPFAM" id="SSF103025">
    <property type="entry name" value="Folate-binding domain"/>
    <property type="match status" value="1"/>
</dbReference>
<protein>
    <submittedName>
        <fullName evidence="7">Sarcosine oxidase subunit alpha</fullName>
        <ecNumber evidence="8">1.5.3.1</ecNumber>
    </submittedName>
</protein>
<accession>A0A9W6CPY0</accession>
<feature type="domain" description="Aminomethyltransferase C-terminal" evidence="5">
    <location>
        <begin position="900"/>
        <end position="985"/>
    </location>
</feature>
<dbReference type="InterPro" id="IPR006277">
    <property type="entry name" value="Sarcosine_oxidase_asu"/>
</dbReference>
<organism evidence="7 9">
    <name type="scientific">Xanthobacter flavus</name>
    <dbReference type="NCBI Taxonomy" id="281"/>
    <lineage>
        <taxon>Bacteria</taxon>
        <taxon>Pseudomonadati</taxon>
        <taxon>Pseudomonadota</taxon>
        <taxon>Alphaproteobacteria</taxon>
        <taxon>Hyphomicrobiales</taxon>
        <taxon>Xanthobacteraceae</taxon>
        <taxon>Xanthobacter</taxon>
    </lineage>
</organism>
<dbReference type="NCBIfam" id="TIGR01372">
    <property type="entry name" value="soxA"/>
    <property type="match status" value="1"/>
</dbReference>
<dbReference type="InterPro" id="IPR041117">
    <property type="entry name" value="SoxA_A3"/>
</dbReference>
<dbReference type="InterPro" id="IPR013977">
    <property type="entry name" value="GcvT_C"/>
</dbReference>
<comment type="caution">
    <text evidence="7">The sequence shown here is derived from an EMBL/GenBank/DDBJ whole genome shotgun (WGS) entry which is preliminary data.</text>
</comment>
<dbReference type="EC" id="1.5.3.1" evidence="8"/>
<dbReference type="Gene3D" id="3.10.20.440">
    <property type="entry name" value="2Fe-2S iron-sulphur cluster binding domain, sarcosine oxidase, alpha subunit, N-terminal domain"/>
    <property type="match status" value="1"/>
</dbReference>
<keyword evidence="10" id="KW-1185">Reference proteome</keyword>
<evidence type="ECO:0000259" key="3">
    <source>
        <dbReference type="Pfam" id="PF01571"/>
    </source>
</evidence>
<gene>
    <name evidence="8" type="ORF">GGQ86_003944</name>
    <name evidence="7" type="ORF">XFLAVUS301_36710</name>
</gene>
<feature type="domain" description="SoxA A3" evidence="6">
    <location>
        <begin position="511"/>
        <end position="592"/>
    </location>
</feature>
<dbReference type="Pfam" id="PF13510">
    <property type="entry name" value="Fer2_4"/>
    <property type="match status" value="1"/>
</dbReference>
<evidence type="ECO:0000256" key="2">
    <source>
        <dbReference type="ARBA" id="ARBA00023002"/>
    </source>
</evidence>
<evidence type="ECO:0000259" key="6">
    <source>
        <dbReference type="Pfam" id="PF17806"/>
    </source>
</evidence>
<dbReference type="PRINTS" id="PR00469">
    <property type="entry name" value="PNDRDTASEII"/>
</dbReference>
<dbReference type="Pfam" id="PF08669">
    <property type="entry name" value="GCV_T_C"/>
    <property type="match status" value="1"/>
</dbReference>
<dbReference type="Pfam" id="PF07992">
    <property type="entry name" value="Pyr_redox_2"/>
    <property type="match status" value="1"/>
</dbReference>
<dbReference type="InterPro" id="IPR028896">
    <property type="entry name" value="GcvT/YgfZ/DmdA"/>
</dbReference>
<dbReference type="SUPFAM" id="SSF51905">
    <property type="entry name" value="FAD/NAD(P)-binding domain"/>
    <property type="match status" value="1"/>
</dbReference>
<dbReference type="AlphaFoldDB" id="A0A9W6CPY0"/>
<dbReference type="EMBL" id="JAVDPY010000007">
    <property type="protein sequence ID" value="MDR6335449.1"/>
    <property type="molecule type" value="Genomic_DNA"/>
</dbReference>
<feature type="domain" description="GCVT N-terminal" evidence="3">
    <location>
        <begin position="610"/>
        <end position="880"/>
    </location>
</feature>
<feature type="domain" description="FAD/NAD(P)-binding" evidence="4">
    <location>
        <begin position="172"/>
        <end position="429"/>
    </location>
</feature>
<dbReference type="EMBL" id="BSDO01000006">
    <property type="protein sequence ID" value="GLI23997.1"/>
    <property type="molecule type" value="Genomic_DNA"/>
</dbReference>
<evidence type="ECO:0000256" key="1">
    <source>
        <dbReference type="ARBA" id="ARBA00008609"/>
    </source>
</evidence>
<evidence type="ECO:0000259" key="5">
    <source>
        <dbReference type="Pfam" id="PF08669"/>
    </source>
</evidence>
<dbReference type="Pfam" id="PF17806">
    <property type="entry name" value="SO_alpha_A3"/>
    <property type="match status" value="1"/>
</dbReference>
<sequence>MAQDFRIPGRGRIDRAKPIAFTFNGRTVEGYEGDTLASALLASGIRLMGRSFKYHRPRGVLTHGADEPNALFQVDRGPGRSDPNNRATVVEAVAGLKVSSQNHWPSLEHDIGQVNDLVAPVLTAGFYYKTFMWPRSFWDKLYEPAIRAAAGLGVAPDAPDADRYVHRNTHCDVLVVGAGPAGLAAALATSEAGRRVILADEQAEMGGSLLADLTVTIDGKTASAFVADALKTLAARANVTLLNRTTVFGYYNHNHVVLTERVTDHLADPDAKLPRERLWQVRAKEVVLATGAHERPLGFADNDRPGIMLAESVRTYVNRYGVAPGRRIVFATNGASAYRAAADAKAAGLDVTLVDLRPEAEIGPERALLSGIELLAGHTVVGSTGGKAVTGLTVAPLSGGRVGARRTLACDCVGMSGGWTPAVHLFSQSRGKLTFRTEIDAFVPGTSVQAERSAGACKGTYDLAAVLAEGWAAGAEAAGVPSTRAFAAAPATPTGFRAARVLPTDADPKKVRAFLDFQNDVTAKDIGLAVREGFESVEHVKRYTTNGMATDQGKTSNMAALGLVSEILAKDIPQVGTTTFRPPYTPVTFGAIVGTARGETFDPIRTAPVHGWAVKQGAKFENVALWRRAWYFPKPGEDMHAAVARECRAVRESVGLLDASTLGKIEVVGPDAAEFMNRMYPNGWTKLEPGKCRYGLMLKEDGFILDDGIVARMAPDRFHVTTSTGGAPRVMAHMEDYLQTEWPDLDVFLTSITEQWGVIAVQGPRAREVIAPFVSGIDLSAQAFPQMAVREGEILGVPTRLMRVSFTGELGFEINVPADFTETVWEALFAYGQRFGITPYGTEAMHVLRAERGFIIVGQETDGTVTPDDVGLSGMISKAKKDFVGKRSLARPDMARADRKQLVGLLSADGRTVLEEGAQIVADTQQALPMKMLGHVTSSYLSPTLNHPIALAVVSGGRARMGETLFVTTPAGFTAVKVVAPVFLDPEGKRVEGLVEGGVHA</sequence>
<dbReference type="Gene3D" id="3.30.1360.120">
    <property type="entry name" value="Probable tRNA modification gtpase trme, domain 1"/>
    <property type="match status" value="1"/>
</dbReference>
<dbReference type="PANTHER" id="PTHR43757:SF2">
    <property type="entry name" value="AMINOMETHYLTRANSFERASE, MITOCHONDRIAL"/>
    <property type="match status" value="1"/>
</dbReference>
<reference evidence="7" key="1">
    <citation type="submission" date="2022-12" db="EMBL/GenBank/DDBJ databases">
        <title>Reference genome sequencing for broad-spectrum identification of bacterial and archaeal isolates by mass spectrometry.</title>
        <authorList>
            <person name="Sekiguchi Y."/>
            <person name="Tourlousse D.M."/>
        </authorList>
    </citation>
    <scope>NUCLEOTIDE SEQUENCE</scope>
    <source>
        <strain evidence="7">301</strain>
    </source>
</reference>
<dbReference type="GO" id="GO:0008115">
    <property type="term" value="F:sarcosine oxidase activity"/>
    <property type="evidence" value="ECO:0007669"/>
    <property type="project" value="UniProtKB-EC"/>
</dbReference>
<dbReference type="InterPro" id="IPR023753">
    <property type="entry name" value="FAD/NAD-binding_dom"/>
</dbReference>
<evidence type="ECO:0000259" key="4">
    <source>
        <dbReference type="Pfam" id="PF07992"/>
    </source>
</evidence>
<dbReference type="InterPro" id="IPR041854">
    <property type="entry name" value="BFD-like_2Fe2S-bd_dom_sf"/>
</dbReference>
<dbReference type="GeneID" id="95764450"/>
<evidence type="ECO:0000313" key="8">
    <source>
        <dbReference type="EMBL" id="MDR6335449.1"/>
    </source>
</evidence>
<dbReference type="Gene3D" id="1.10.10.1100">
    <property type="entry name" value="BFD-like [2Fe-2S]-binding domain"/>
    <property type="match status" value="1"/>
</dbReference>
<dbReference type="InterPro" id="IPR029043">
    <property type="entry name" value="GcvT/YgfZ_C"/>
</dbReference>
<dbReference type="InterPro" id="IPR036188">
    <property type="entry name" value="FAD/NAD-bd_sf"/>
</dbReference>
<evidence type="ECO:0000313" key="10">
    <source>
        <dbReference type="Proteomes" id="UP001245370"/>
    </source>
</evidence>
<dbReference type="InterPro" id="IPR006222">
    <property type="entry name" value="GCVT_N"/>
</dbReference>
<dbReference type="RefSeq" id="WP_281808822.1">
    <property type="nucleotide sequence ID" value="NZ_BSDO01000006.1"/>
</dbReference>
<comment type="similarity">
    <text evidence="1">Belongs to the GcvT family.</text>
</comment>
<dbReference type="InterPro" id="IPR027266">
    <property type="entry name" value="TrmE/GcvT-like"/>
</dbReference>